<evidence type="ECO:0000313" key="6">
    <source>
        <dbReference type="Proteomes" id="UP000032304"/>
    </source>
</evidence>
<keyword evidence="3" id="KW-0539">Nucleus</keyword>
<organism evidence="5 6">
    <name type="scientific">Gossypium raimondii</name>
    <name type="common">Peruvian cotton</name>
    <name type="synonym">Gossypium klotzschianum subsp. raimondii</name>
    <dbReference type="NCBI Taxonomy" id="29730"/>
    <lineage>
        <taxon>Eukaryota</taxon>
        <taxon>Viridiplantae</taxon>
        <taxon>Streptophyta</taxon>
        <taxon>Embryophyta</taxon>
        <taxon>Tracheophyta</taxon>
        <taxon>Spermatophyta</taxon>
        <taxon>Magnoliopsida</taxon>
        <taxon>eudicotyledons</taxon>
        <taxon>Gunneridae</taxon>
        <taxon>Pentapetalae</taxon>
        <taxon>rosids</taxon>
        <taxon>malvids</taxon>
        <taxon>Malvales</taxon>
        <taxon>Malvaceae</taxon>
        <taxon>Malvoideae</taxon>
        <taxon>Gossypium</taxon>
    </lineage>
</organism>
<reference evidence="5 6" key="1">
    <citation type="journal article" date="2012" name="Nature">
        <title>Repeated polyploidization of Gossypium genomes and the evolution of spinnable cotton fibres.</title>
        <authorList>
            <person name="Paterson A.H."/>
            <person name="Wendel J.F."/>
            <person name="Gundlach H."/>
            <person name="Guo H."/>
            <person name="Jenkins J."/>
            <person name="Jin D."/>
            <person name="Llewellyn D."/>
            <person name="Showmaker K.C."/>
            <person name="Shu S."/>
            <person name="Udall J."/>
            <person name="Yoo M.J."/>
            <person name="Byers R."/>
            <person name="Chen W."/>
            <person name="Doron-Faigenboim A."/>
            <person name="Duke M.V."/>
            <person name="Gong L."/>
            <person name="Grimwood J."/>
            <person name="Grover C."/>
            <person name="Grupp K."/>
            <person name="Hu G."/>
            <person name="Lee T.H."/>
            <person name="Li J."/>
            <person name="Lin L."/>
            <person name="Liu T."/>
            <person name="Marler B.S."/>
            <person name="Page J.T."/>
            <person name="Roberts A.W."/>
            <person name="Romanel E."/>
            <person name="Sanders W.S."/>
            <person name="Szadkowski E."/>
            <person name="Tan X."/>
            <person name="Tang H."/>
            <person name="Xu C."/>
            <person name="Wang J."/>
            <person name="Wang Z."/>
            <person name="Zhang D."/>
            <person name="Zhang L."/>
            <person name="Ashrafi H."/>
            <person name="Bedon F."/>
            <person name="Bowers J.E."/>
            <person name="Brubaker C.L."/>
            <person name="Chee P.W."/>
            <person name="Das S."/>
            <person name="Gingle A.R."/>
            <person name="Haigler C.H."/>
            <person name="Harker D."/>
            <person name="Hoffmann L.V."/>
            <person name="Hovav R."/>
            <person name="Jones D.C."/>
            <person name="Lemke C."/>
            <person name="Mansoor S."/>
            <person name="ur Rahman M."/>
            <person name="Rainville L.N."/>
            <person name="Rambani A."/>
            <person name="Reddy U.K."/>
            <person name="Rong J.K."/>
            <person name="Saranga Y."/>
            <person name="Scheffler B.E."/>
            <person name="Scheffler J.A."/>
            <person name="Stelly D.M."/>
            <person name="Triplett B.A."/>
            <person name="Van Deynze A."/>
            <person name="Vaslin M.F."/>
            <person name="Waghmare V.N."/>
            <person name="Walford S.A."/>
            <person name="Wright R.J."/>
            <person name="Zaki E.A."/>
            <person name="Zhang T."/>
            <person name="Dennis E.S."/>
            <person name="Mayer K.F."/>
            <person name="Peterson D.G."/>
            <person name="Rokhsar D.S."/>
            <person name="Wang X."/>
            <person name="Schmutz J."/>
        </authorList>
    </citation>
    <scope>NUCLEOTIDE SEQUENCE [LARGE SCALE GENOMIC DNA]</scope>
</reference>
<dbReference type="Gene3D" id="3.30.110.20">
    <property type="entry name" value="Alba-like domain"/>
    <property type="match status" value="1"/>
</dbReference>
<dbReference type="FunFam" id="3.30.110.20:FF:000003">
    <property type="entry name" value="DNA/RNA-binding protein Alba 1"/>
    <property type="match status" value="1"/>
</dbReference>
<feature type="domain" description="DNA/RNA-binding protein Alba-like" evidence="4">
    <location>
        <begin position="19"/>
        <end position="78"/>
    </location>
</feature>
<dbReference type="Gramene" id="KJB77838">
    <property type="protein sequence ID" value="KJB77838"/>
    <property type="gene ID" value="B456_012G160400"/>
</dbReference>
<evidence type="ECO:0000256" key="2">
    <source>
        <dbReference type="ARBA" id="ARBA00008018"/>
    </source>
</evidence>
<name>A0A0D2TQG0_GOSRA</name>
<evidence type="ECO:0000256" key="3">
    <source>
        <dbReference type="ARBA" id="ARBA00023242"/>
    </source>
</evidence>
<dbReference type="Pfam" id="PF01918">
    <property type="entry name" value="Alba"/>
    <property type="match status" value="1"/>
</dbReference>
<comment type="similarity">
    <text evidence="2">Belongs to the histone-like Alba family.</text>
</comment>
<dbReference type="SUPFAM" id="SSF82704">
    <property type="entry name" value="AlbA-like"/>
    <property type="match status" value="1"/>
</dbReference>
<protein>
    <recommendedName>
        <fullName evidence="4">DNA/RNA-binding protein Alba-like domain-containing protein</fullName>
    </recommendedName>
</protein>
<evidence type="ECO:0000259" key="4">
    <source>
        <dbReference type="Pfam" id="PF01918"/>
    </source>
</evidence>
<evidence type="ECO:0000313" key="5">
    <source>
        <dbReference type="EMBL" id="KJB77838.1"/>
    </source>
</evidence>
<dbReference type="GO" id="GO:0005634">
    <property type="term" value="C:nucleus"/>
    <property type="evidence" value="ECO:0007669"/>
    <property type="project" value="UniProtKB-SubCell"/>
</dbReference>
<dbReference type="PANTHER" id="PTHR13516">
    <property type="entry name" value="RIBONUCLEASE P SUBUNIT P25"/>
    <property type="match status" value="1"/>
</dbReference>
<dbReference type="InterPro" id="IPR051958">
    <property type="entry name" value="Alba-like_NAB"/>
</dbReference>
<proteinExistence type="inferred from homology"/>
<dbReference type="InterPro" id="IPR002775">
    <property type="entry name" value="DNA/RNA-bd_Alba-like"/>
</dbReference>
<dbReference type="InterPro" id="IPR036882">
    <property type="entry name" value="Alba-like_dom_sf"/>
</dbReference>
<gene>
    <name evidence="5" type="ORF">B456_012G160400</name>
</gene>
<comment type="subcellular location">
    <subcellularLocation>
        <location evidence="1">Nucleus</location>
    </subcellularLocation>
</comment>
<dbReference type="Proteomes" id="UP000032304">
    <property type="component" value="Chromosome 12"/>
</dbReference>
<dbReference type="EMBL" id="CM001751">
    <property type="protein sequence ID" value="KJB77838.1"/>
    <property type="molecule type" value="Genomic_DNA"/>
</dbReference>
<sequence length="305" mass="34227">MDRYQKVEKPKADTPINENELRITAQGRMRNYISYAITLLQDKGANEIVLKATGRAINKTVMIAELIKRRIAGLHQNTSTGSIDITDTWEPLEEGLLPLETTRHVSIITITLSKKELDSSSIGYQPPIPADQVKPSAEFEDNEGATYMTNFRQRQGNYFTYFGEAISMVARWSTGMEDGMVGEAMEEEVEVEVVVGDVVSEGVEEGMVVEICNGTQDITMVMVHQDHCLPRVVVVDEVEEGDVEAVVVRVSHPMVHSRKVLETARALILRFFCKTLALVNKKSCPFSTLIKALFFTWRICVVRDL</sequence>
<dbReference type="PANTHER" id="PTHR13516:SF18">
    <property type="entry name" value="DNA_RNA-BINDING PROTEIN ALBA-LIKE DOMAIN-CONTAINING PROTEIN"/>
    <property type="match status" value="1"/>
</dbReference>
<dbReference type="GO" id="GO:0003723">
    <property type="term" value="F:RNA binding"/>
    <property type="evidence" value="ECO:0007669"/>
    <property type="project" value="TreeGrafter"/>
</dbReference>
<dbReference type="AlphaFoldDB" id="A0A0D2TQG0"/>
<accession>A0A0D2TQG0</accession>
<keyword evidence="6" id="KW-1185">Reference proteome</keyword>
<evidence type="ECO:0000256" key="1">
    <source>
        <dbReference type="ARBA" id="ARBA00004123"/>
    </source>
</evidence>